<accession>A0AAD7DLU5</accession>
<dbReference type="EMBL" id="JARKIB010000708">
    <property type="protein sequence ID" value="KAJ7693792.1"/>
    <property type="molecule type" value="Genomic_DNA"/>
</dbReference>
<feature type="region of interest" description="Disordered" evidence="1">
    <location>
        <begin position="29"/>
        <end position="60"/>
    </location>
</feature>
<dbReference type="Proteomes" id="UP001215598">
    <property type="component" value="Unassembled WGS sequence"/>
</dbReference>
<name>A0AAD7DLU5_9AGAR</name>
<comment type="caution">
    <text evidence="2">The sequence shown here is derived from an EMBL/GenBank/DDBJ whole genome shotgun (WGS) entry which is preliminary data.</text>
</comment>
<gene>
    <name evidence="2" type="ORF">B0H16DRAFT_1352014</name>
</gene>
<evidence type="ECO:0000313" key="2">
    <source>
        <dbReference type="EMBL" id="KAJ7693792.1"/>
    </source>
</evidence>
<evidence type="ECO:0000256" key="1">
    <source>
        <dbReference type="SAM" id="MobiDB-lite"/>
    </source>
</evidence>
<sequence>MLGPDGTLTVPKHVRDELEHILTLLQSSPGANHALNHPPQSSAISSPTSPPRPESPQRPTLLSNVRITKKTILSQLYRYLVGTDLEYPETSEGGVGHLFELQPGTTWGNPTSSFAYSLRSPRGYTLAGKEVEIDFLGDGSFVPCRVGHATCQGSKICPMSDLESMSTPHTTASRALLQERLRLDRENRMERTSPSRDIFKKTAAVVSAFRRLGCTGSLDEINLFNTEGQAAVDEMNLHRTEHQRGYSSAVATCDGRLQLECEHYSSENKDHLVFTSIADGSYDMGYLEALFNDDLEEIKSIEGAASTVCNVSVQKTLCRRSYRHIYCSFDHRDSTNILVQHPMIRLECKCVFRTYEPLEEYRDDFPFVLIVSKSVHPHPIPLPSKTPPKIRAELMELLPRFQEDLPDLTPRRFLRHPILKAHLSLKFPDIPNPTLTYIDQMRKKLYPHGTRWKGILGLKDLQIISRPLRDHCIRQMVDIDIEGVESHVEDDPVALSESKRLRFILCMTAESSERLLTAQYVQSDIAFRRVVGFYEFELGAWERDATTSVVFCRIFLNRQTAVAHLKIFQAIEDVLFADTGKRLRWRHIHGLDDGDFENCLLQWMGDQHGGQAKGLGLHLQAIVQKYPHTADLHDPTRKIASLAPYEHLYRTFRLCVAHGFRNIRKCKVPGRVRELMRSLICVEHEDWDATVEAIRILGGKAGTDWVNDKERSQFAFQAMCWAKSSIPKLVWCAGDRTSNLIETSHADVNREGVQCTILGGIMKGEFYDSLQMKTLRSFEQTGIRQSYSAGHPTENAIKNLKRKCECLLTCDTYADAPKVNIYQKGLMAEDLQIWNANSKIQQAHEKIRTVKDRVVNAAASLARTDPAFHPGRHEKQSTDKARGLWKKEVEESQVLVGTGIGSGRVCLVYSTNEID</sequence>
<keyword evidence="3" id="KW-1185">Reference proteome</keyword>
<organism evidence="2 3">
    <name type="scientific">Mycena metata</name>
    <dbReference type="NCBI Taxonomy" id="1033252"/>
    <lineage>
        <taxon>Eukaryota</taxon>
        <taxon>Fungi</taxon>
        <taxon>Dikarya</taxon>
        <taxon>Basidiomycota</taxon>
        <taxon>Agaricomycotina</taxon>
        <taxon>Agaricomycetes</taxon>
        <taxon>Agaricomycetidae</taxon>
        <taxon>Agaricales</taxon>
        <taxon>Marasmiineae</taxon>
        <taxon>Mycenaceae</taxon>
        <taxon>Mycena</taxon>
    </lineage>
</organism>
<proteinExistence type="predicted"/>
<reference evidence="2" key="1">
    <citation type="submission" date="2023-03" db="EMBL/GenBank/DDBJ databases">
        <title>Massive genome expansion in bonnet fungi (Mycena s.s.) driven by repeated elements and novel gene families across ecological guilds.</title>
        <authorList>
            <consortium name="Lawrence Berkeley National Laboratory"/>
            <person name="Harder C.B."/>
            <person name="Miyauchi S."/>
            <person name="Viragh M."/>
            <person name="Kuo A."/>
            <person name="Thoen E."/>
            <person name="Andreopoulos B."/>
            <person name="Lu D."/>
            <person name="Skrede I."/>
            <person name="Drula E."/>
            <person name="Henrissat B."/>
            <person name="Morin E."/>
            <person name="Kohler A."/>
            <person name="Barry K."/>
            <person name="LaButti K."/>
            <person name="Morin E."/>
            <person name="Salamov A."/>
            <person name="Lipzen A."/>
            <person name="Mereny Z."/>
            <person name="Hegedus B."/>
            <person name="Baldrian P."/>
            <person name="Stursova M."/>
            <person name="Weitz H."/>
            <person name="Taylor A."/>
            <person name="Grigoriev I.V."/>
            <person name="Nagy L.G."/>
            <person name="Martin F."/>
            <person name="Kauserud H."/>
        </authorList>
    </citation>
    <scope>NUCLEOTIDE SEQUENCE</scope>
    <source>
        <strain evidence="2">CBHHK182m</strain>
    </source>
</reference>
<protein>
    <submittedName>
        <fullName evidence="2">Uncharacterized protein</fullName>
    </submittedName>
</protein>
<dbReference type="AlphaFoldDB" id="A0AAD7DLU5"/>
<evidence type="ECO:0000313" key="3">
    <source>
        <dbReference type="Proteomes" id="UP001215598"/>
    </source>
</evidence>